<dbReference type="Gene3D" id="3.60.10.10">
    <property type="entry name" value="Endonuclease/exonuclease/phosphatase"/>
    <property type="match status" value="1"/>
</dbReference>
<dbReference type="Pfam" id="PF03372">
    <property type="entry name" value="Exo_endo_phos"/>
    <property type="match status" value="1"/>
</dbReference>
<keyword evidence="3" id="KW-0255">Endonuclease</keyword>
<feature type="chain" id="PRO_5043666216" evidence="1">
    <location>
        <begin position="25"/>
        <end position="328"/>
    </location>
</feature>
<dbReference type="RefSeq" id="WP_192031211.1">
    <property type="nucleotide sequence ID" value="NZ_JACYTR010000065.1"/>
</dbReference>
<dbReference type="SUPFAM" id="SSF56219">
    <property type="entry name" value="DNase I-like"/>
    <property type="match status" value="1"/>
</dbReference>
<keyword evidence="3" id="KW-0378">Hydrolase</keyword>
<dbReference type="EMBL" id="JACYTR010000065">
    <property type="protein sequence ID" value="MBD8527790.1"/>
    <property type="molecule type" value="Genomic_DNA"/>
</dbReference>
<protein>
    <submittedName>
        <fullName evidence="3">Endonuclease/exonuclease/phosphatase family protein</fullName>
    </submittedName>
</protein>
<organism evidence="3 4">
    <name type="scientific">Pseudomarimonas arenosa</name>
    <dbReference type="NCBI Taxonomy" id="2774145"/>
    <lineage>
        <taxon>Bacteria</taxon>
        <taxon>Pseudomonadati</taxon>
        <taxon>Pseudomonadota</taxon>
        <taxon>Gammaproteobacteria</taxon>
        <taxon>Lysobacterales</taxon>
        <taxon>Lysobacteraceae</taxon>
        <taxon>Pseudomarimonas</taxon>
    </lineage>
</organism>
<sequence>MPSLSMMRLALGMLALLLAPWASATEWLPRSAETSFRVLSWNVSREQFFEHTELTRRVLQVSKADIALLDEMPGDLQDRRLRQWLDADVSTRGWSFVIGRQGSGDQKAAVLSRWPLERVDEFDQIRYPEGKMAEWVAAAGSARPLRVGPTGEFPSVGALLNHQGRRVLLVSADFQCCGDTAWSWQEHRRQLEAWMLRNAVLAAWQRTQADAVVVGVDLNNVQGQQPYDLLTGRGEQRLWAVGALHRNSRHDWTWDGRGTPFKSQRMDFLFYTSRLREVRSQIFDSERFNQLEALEWGLNKQASRKMSQHRPVVADLAWQDAASDAAAE</sequence>
<dbReference type="Proteomes" id="UP000613768">
    <property type="component" value="Unassembled WGS sequence"/>
</dbReference>
<evidence type="ECO:0000259" key="2">
    <source>
        <dbReference type="Pfam" id="PF03372"/>
    </source>
</evidence>
<dbReference type="InterPro" id="IPR005135">
    <property type="entry name" value="Endo/exonuclease/phosphatase"/>
</dbReference>
<name>A0AAW3ZNS3_9GAMM</name>
<keyword evidence="3" id="KW-0540">Nuclease</keyword>
<evidence type="ECO:0000313" key="3">
    <source>
        <dbReference type="EMBL" id="MBD8527790.1"/>
    </source>
</evidence>
<proteinExistence type="predicted"/>
<keyword evidence="4" id="KW-1185">Reference proteome</keyword>
<evidence type="ECO:0000313" key="4">
    <source>
        <dbReference type="Proteomes" id="UP000613768"/>
    </source>
</evidence>
<reference evidence="3 4" key="1">
    <citation type="submission" date="2020-09" db="EMBL/GenBank/DDBJ databases">
        <title>Pseudoxanthomonas sp. CAU 1598 isolated from sand of Yaerae Beach.</title>
        <authorList>
            <person name="Kim W."/>
        </authorList>
    </citation>
    <scope>NUCLEOTIDE SEQUENCE [LARGE SCALE GENOMIC DNA]</scope>
    <source>
        <strain evidence="3 4">CAU 1598</strain>
    </source>
</reference>
<dbReference type="GO" id="GO:0004519">
    <property type="term" value="F:endonuclease activity"/>
    <property type="evidence" value="ECO:0007669"/>
    <property type="project" value="UniProtKB-KW"/>
</dbReference>
<accession>A0AAW3ZNS3</accession>
<dbReference type="InterPro" id="IPR036691">
    <property type="entry name" value="Endo/exonu/phosph_ase_sf"/>
</dbReference>
<keyword evidence="1" id="KW-0732">Signal</keyword>
<gene>
    <name evidence="3" type="ORF">IFO71_18745</name>
</gene>
<dbReference type="AlphaFoldDB" id="A0AAW3ZNS3"/>
<feature type="signal peptide" evidence="1">
    <location>
        <begin position="1"/>
        <end position="24"/>
    </location>
</feature>
<evidence type="ECO:0000256" key="1">
    <source>
        <dbReference type="SAM" id="SignalP"/>
    </source>
</evidence>
<comment type="caution">
    <text evidence="3">The sequence shown here is derived from an EMBL/GenBank/DDBJ whole genome shotgun (WGS) entry which is preliminary data.</text>
</comment>
<feature type="domain" description="Endonuclease/exonuclease/phosphatase" evidence="2">
    <location>
        <begin position="39"/>
        <end position="286"/>
    </location>
</feature>